<dbReference type="OrthoDB" id="8478585at2"/>
<dbReference type="InterPro" id="IPR003765">
    <property type="entry name" value="NO3_reductase_chaperone_NarJ"/>
</dbReference>
<organism evidence="2 3">
    <name type="scientific">Serratia odorifera DSM 4582</name>
    <dbReference type="NCBI Taxonomy" id="667129"/>
    <lineage>
        <taxon>Bacteria</taxon>
        <taxon>Pseudomonadati</taxon>
        <taxon>Pseudomonadota</taxon>
        <taxon>Gammaproteobacteria</taxon>
        <taxon>Enterobacterales</taxon>
        <taxon>Yersiniaceae</taxon>
        <taxon>Serratia</taxon>
    </lineage>
</organism>
<dbReference type="Pfam" id="PF02613">
    <property type="entry name" value="Nitrate_red_del"/>
    <property type="match status" value="1"/>
</dbReference>
<dbReference type="GO" id="GO:0042128">
    <property type="term" value="P:nitrate assimilation"/>
    <property type="evidence" value="ECO:0007669"/>
    <property type="project" value="UniProtKB-KW"/>
</dbReference>
<evidence type="ECO:0000313" key="3">
    <source>
        <dbReference type="Proteomes" id="UP000005723"/>
    </source>
</evidence>
<keyword evidence="1" id="KW-0534">Nitrate assimilation</keyword>
<dbReference type="STRING" id="667129.HMPREF0758_4239"/>
<dbReference type="AlphaFoldDB" id="D4E7T9"/>
<evidence type="ECO:0000313" key="2">
    <source>
        <dbReference type="EMBL" id="EFE94144.1"/>
    </source>
</evidence>
<dbReference type="HOGENOM" id="CLU_084469_0_0_6"/>
<dbReference type="PANTHER" id="PTHR43680">
    <property type="entry name" value="NITRATE REDUCTASE MOLYBDENUM COFACTOR ASSEMBLY CHAPERONE"/>
    <property type="match status" value="1"/>
</dbReference>
<keyword evidence="2" id="KW-0560">Oxidoreductase</keyword>
<name>D4E7T9_SEROD</name>
<proteinExistence type="predicted"/>
<dbReference type="Proteomes" id="UP000005723">
    <property type="component" value="Unassembled WGS sequence"/>
</dbReference>
<gene>
    <name evidence="2" type="primary">narJ</name>
    <name evidence="2" type="ORF">HMPREF0758_4239</name>
</gene>
<evidence type="ECO:0000256" key="1">
    <source>
        <dbReference type="ARBA" id="ARBA00023063"/>
    </source>
</evidence>
<dbReference type="InterPro" id="IPR020945">
    <property type="entry name" value="DMSO/NO3_reduct_chaperone"/>
</dbReference>
<dbReference type="GO" id="GO:0051082">
    <property type="term" value="F:unfolded protein binding"/>
    <property type="evidence" value="ECO:0007669"/>
    <property type="project" value="InterPro"/>
</dbReference>
<dbReference type="EC" id="1.7.99.4" evidence="2"/>
<keyword evidence="3" id="KW-1185">Reference proteome</keyword>
<dbReference type="EMBL" id="ADBY01000056">
    <property type="protein sequence ID" value="EFE94144.1"/>
    <property type="molecule type" value="Genomic_DNA"/>
</dbReference>
<comment type="caution">
    <text evidence="2">The sequence shown here is derived from an EMBL/GenBank/DDBJ whole genome shotgun (WGS) entry which is preliminary data.</text>
</comment>
<dbReference type="InterPro" id="IPR036411">
    <property type="entry name" value="TorD-like_sf"/>
</dbReference>
<dbReference type="RefSeq" id="WP_004964388.1">
    <property type="nucleotide sequence ID" value="NZ_GG753567.1"/>
</dbReference>
<sequence>MISLRIISRLLEYPDQALWQGKAELLAALNEANELSSMQQVALGAAIRWRCAGRLLDAQAEYTGLFDRGRSTSLLLFEHVHGESRDRGQAMINLLEHYRQAGLQLNSYELPDHLPLFLDFLSMSSPKDAQEWLASIAPILALLGARLHQRNSGYAPLFDLLTQLSGSQARSQNLLPKVREEAPDDTPAALDAVWEEEQVRFMVEQGGCSDAAAKQHQRRFTGSVAPQYLDVGAAAPQGRGSE</sequence>
<dbReference type="Gene3D" id="1.10.3480.10">
    <property type="entry name" value="TorD-like"/>
    <property type="match status" value="1"/>
</dbReference>
<dbReference type="SUPFAM" id="SSF89155">
    <property type="entry name" value="TorD-like"/>
    <property type="match status" value="1"/>
</dbReference>
<dbReference type="GO" id="GO:0016491">
    <property type="term" value="F:oxidoreductase activity"/>
    <property type="evidence" value="ECO:0007669"/>
    <property type="project" value="UniProtKB-KW"/>
</dbReference>
<protein>
    <submittedName>
        <fullName evidence="2">Nitrate reductase molybdenum cofactor assembly chaperone</fullName>
        <ecNumber evidence="2">1.7.99.4</ecNumber>
    </submittedName>
</protein>
<dbReference type="PANTHER" id="PTHR43680:SF2">
    <property type="entry name" value="NITRATE REDUCTASE MOLYBDENUM COFACTOR ASSEMBLY CHAPERONE NARJ"/>
    <property type="match status" value="1"/>
</dbReference>
<dbReference type="GO" id="GO:0016530">
    <property type="term" value="F:metallochaperone activity"/>
    <property type="evidence" value="ECO:0007669"/>
    <property type="project" value="TreeGrafter"/>
</dbReference>
<dbReference type="NCBIfam" id="TIGR00684">
    <property type="entry name" value="narJ"/>
    <property type="match status" value="1"/>
</dbReference>
<reference evidence="2 3" key="1">
    <citation type="submission" date="2010-01" db="EMBL/GenBank/DDBJ databases">
        <authorList>
            <person name="Muzny D."/>
            <person name="Qin X."/>
            <person name="Deng J."/>
            <person name="Jiang H."/>
            <person name="Liu Y."/>
            <person name="Qu J."/>
            <person name="Song X.-Z."/>
            <person name="Zhang L."/>
            <person name="Thornton R."/>
            <person name="Coyle M."/>
            <person name="Francisco L."/>
            <person name="Jackson L."/>
            <person name="Javaid M."/>
            <person name="Korchina V."/>
            <person name="Kovar C."/>
            <person name="Mata R."/>
            <person name="Mathew T."/>
            <person name="Ngo R."/>
            <person name="Nguyen L."/>
            <person name="Nguyen N."/>
            <person name="Okwuonu G."/>
            <person name="Ongeri F."/>
            <person name="Pham C."/>
            <person name="Simmons D."/>
            <person name="Wilczek-Boney K."/>
            <person name="Hale W."/>
            <person name="Jakkamsetti A."/>
            <person name="Pham P."/>
            <person name="Ruth R."/>
            <person name="San Lucas F."/>
            <person name="Warren J."/>
            <person name="Zhang J."/>
            <person name="Zhao Z."/>
            <person name="Zhou C."/>
            <person name="Zhu D."/>
            <person name="Lee S."/>
            <person name="Bess C."/>
            <person name="Blankenburg K."/>
            <person name="Forbes L."/>
            <person name="Fu Q."/>
            <person name="Gubbala S."/>
            <person name="Hirani K."/>
            <person name="Jayaseelan J.C."/>
            <person name="Lara F."/>
            <person name="Munidasa M."/>
            <person name="Palculict T."/>
            <person name="Patil S."/>
            <person name="Pu L.-L."/>
            <person name="Saada N."/>
            <person name="Tang L."/>
            <person name="Weissenberger G."/>
            <person name="Zhu Y."/>
            <person name="Hemphill L."/>
            <person name="Shang Y."/>
            <person name="Youmans B."/>
            <person name="Ayvaz T."/>
            <person name="Ross M."/>
            <person name="Santibanez J."/>
            <person name="Aqrawi P."/>
            <person name="Gross S."/>
            <person name="Joshi V."/>
            <person name="Fowler G."/>
            <person name="Nazareth L."/>
            <person name="Reid J."/>
            <person name="Worley K."/>
            <person name="Petrosino J."/>
            <person name="Highlander S."/>
            <person name="Gibbs R."/>
        </authorList>
    </citation>
    <scope>NUCLEOTIDE SEQUENCE [LARGE SCALE GENOMIC DNA]</scope>
    <source>
        <strain evidence="2 3">DSM 4582</strain>
    </source>
</reference>
<accession>D4E7T9</accession>
<dbReference type="GO" id="GO:0051131">
    <property type="term" value="P:chaperone-mediated protein complex assembly"/>
    <property type="evidence" value="ECO:0007669"/>
    <property type="project" value="InterPro"/>
</dbReference>